<evidence type="ECO:0000256" key="1">
    <source>
        <dbReference type="SAM" id="MobiDB-lite"/>
    </source>
</evidence>
<proteinExistence type="predicted"/>
<feature type="compositionally biased region" description="Polar residues" evidence="1">
    <location>
        <begin position="16"/>
        <end position="65"/>
    </location>
</feature>
<feature type="region of interest" description="Disordered" evidence="1">
    <location>
        <begin position="1"/>
        <end position="116"/>
    </location>
</feature>
<evidence type="ECO:0000313" key="3">
    <source>
        <dbReference type="Proteomes" id="UP000070133"/>
    </source>
</evidence>
<gene>
    <name evidence="2" type="ORF">AC578_7609</name>
</gene>
<evidence type="ECO:0000313" key="2">
    <source>
        <dbReference type="EMBL" id="KXS94015.1"/>
    </source>
</evidence>
<organism evidence="2 3">
    <name type="scientific">Pseudocercospora eumusae</name>
    <dbReference type="NCBI Taxonomy" id="321146"/>
    <lineage>
        <taxon>Eukaryota</taxon>
        <taxon>Fungi</taxon>
        <taxon>Dikarya</taxon>
        <taxon>Ascomycota</taxon>
        <taxon>Pezizomycotina</taxon>
        <taxon>Dothideomycetes</taxon>
        <taxon>Dothideomycetidae</taxon>
        <taxon>Mycosphaerellales</taxon>
        <taxon>Mycosphaerellaceae</taxon>
        <taxon>Pseudocercospora</taxon>
    </lineage>
</organism>
<reference evidence="2 3" key="1">
    <citation type="submission" date="2015-07" db="EMBL/GenBank/DDBJ databases">
        <title>Comparative genomics of the Sigatoka disease complex on banana suggests a link between parallel evolutionary changes in Pseudocercospora fijiensis and Pseudocercospora eumusae and increased virulence on the banana host.</title>
        <authorList>
            <person name="Chang T.-C."/>
            <person name="Salvucci A."/>
            <person name="Crous P.W."/>
            <person name="Stergiopoulos I."/>
        </authorList>
    </citation>
    <scope>NUCLEOTIDE SEQUENCE [LARGE SCALE GENOMIC DNA]</scope>
    <source>
        <strain evidence="2 3">CBS 114824</strain>
    </source>
</reference>
<dbReference type="AlphaFoldDB" id="A0A139GUZ4"/>
<dbReference type="EMBL" id="LFZN01000344">
    <property type="protein sequence ID" value="KXS94015.1"/>
    <property type="molecule type" value="Genomic_DNA"/>
</dbReference>
<feature type="compositionally biased region" description="Basic and acidic residues" evidence="1">
    <location>
        <begin position="76"/>
        <end position="100"/>
    </location>
</feature>
<protein>
    <submittedName>
        <fullName evidence="2">Uncharacterized protein</fullName>
    </submittedName>
</protein>
<accession>A0A139GUZ4</accession>
<comment type="caution">
    <text evidence="2">The sequence shown here is derived from an EMBL/GenBank/DDBJ whole genome shotgun (WGS) entry which is preliminary data.</text>
</comment>
<sequence length="116" mass="12701">MSTSTPTKMKKIQVMTPGQQASSKRPMSTSNLGISPSTPSHNRTTSDPTSKTSKQTAEMNPSMFSPGSARKWNMFADKKGTAGGEARKHVEEKRPVEDKGTPSIKSPARRLPQQWK</sequence>
<keyword evidence="3" id="KW-1185">Reference proteome</keyword>
<dbReference type="Proteomes" id="UP000070133">
    <property type="component" value="Unassembled WGS sequence"/>
</dbReference>
<name>A0A139GUZ4_9PEZI</name>